<dbReference type="Gene3D" id="3.90.1140.10">
    <property type="entry name" value="Cyclic phosphodiesterase"/>
    <property type="match status" value="1"/>
</dbReference>
<sequence>MKRAMQNYSRYAVYYAPRPGPLAEFAAAWLGWDPAAGCLVPHPQLQGLPRPVAEITETPRKYGFHGTLKPPMRLTGPVDALHEDLSALAARLAPVGLPGLALTRIGSFLALTTLGAAAPLARLAGEVVEALDPHRAPPSEAELERRRRARLSPAQEDNLARWGYPYVMAEFKFHLTLTGKLAFGEAEQVAEVLQPVLAPLLPQPFEVRDLCLFGEAEDGRFHLLHRYALTG</sequence>
<dbReference type="PIRSF" id="PIRSF033328">
    <property type="entry name" value="Phest_Mll4975"/>
    <property type="match status" value="1"/>
</dbReference>
<dbReference type="InterPro" id="IPR009389">
    <property type="entry name" value="DUF1045"/>
</dbReference>
<evidence type="ECO:0000313" key="1">
    <source>
        <dbReference type="EMBL" id="SFS31792.1"/>
    </source>
</evidence>
<name>A0A1I6NV08_9RHOB</name>
<dbReference type="NCBIfam" id="TIGR03223">
    <property type="entry name" value="Phn_opern_protn"/>
    <property type="match status" value="1"/>
</dbReference>
<evidence type="ECO:0000313" key="2">
    <source>
        <dbReference type="Proteomes" id="UP000199392"/>
    </source>
</evidence>
<dbReference type="STRING" id="311180.SAMN04488050_101110"/>
<proteinExistence type="predicted"/>
<dbReference type="Pfam" id="PF06299">
    <property type="entry name" value="DUF1045"/>
    <property type="match status" value="1"/>
</dbReference>
<dbReference type="Proteomes" id="UP000199392">
    <property type="component" value="Unassembled WGS sequence"/>
</dbReference>
<dbReference type="AlphaFoldDB" id="A0A1I6NV08"/>
<protein>
    <submittedName>
        <fullName evidence="1">Putative phosphonate metabolism protein</fullName>
    </submittedName>
</protein>
<accession>A0A1I6NV08</accession>
<reference evidence="2" key="1">
    <citation type="submission" date="2016-10" db="EMBL/GenBank/DDBJ databases">
        <authorList>
            <person name="Varghese N."/>
            <person name="Submissions S."/>
        </authorList>
    </citation>
    <scope>NUCLEOTIDE SEQUENCE [LARGE SCALE GENOMIC DNA]</scope>
    <source>
        <strain evidence="2">DSM 26894</strain>
    </source>
</reference>
<organism evidence="1 2">
    <name type="scientific">Alloyangia pacifica</name>
    <dbReference type="NCBI Taxonomy" id="311180"/>
    <lineage>
        <taxon>Bacteria</taxon>
        <taxon>Pseudomonadati</taxon>
        <taxon>Pseudomonadota</taxon>
        <taxon>Alphaproteobacteria</taxon>
        <taxon>Rhodobacterales</taxon>
        <taxon>Roseobacteraceae</taxon>
        <taxon>Alloyangia</taxon>
    </lineage>
</organism>
<gene>
    <name evidence="1" type="ORF">SAMN04488050_101110</name>
</gene>
<keyword evidence="2" id="KW-1185">Reference proteome</keyword>
<dbReference type="EMBL" id="FOZW01000001">
    <property type="protein sequence ID" value="SFS31792.1"/>
    <property type="molecule type" value="Genomic_DNA"/>
</dbReference>
<dbReference type="OrthoDB" id="4954742at2"/>